<dbReference type="InterPro" id="IPR036736">
    <property type="entry name" value="ACP-like_sf"/>
</dbReference>
<accession>A0ABQ3XBZ8</accession>
<evidence type="ECO:0000313" key="4">
    <source>
        <dbReference type="EMBL" id="GID55920.1"/>
    </source>
</evidence>
<keyword evidence="2" id="KW-0597">Phosphoprotein</keyword>
<protein>
    <recommendedName>
        <fullName evidence="3">Carrier domain-containing protein</fullName>
    </recommendedName>
</protein>
<dbReference type="InterPro" id="IPR009081">
    <property type="entry name" value="PP-bd_ACP"/>
</dbReference>
<dbReference type="SMART" id="SM00823">
    <property type="entry name" value="PKS_PP"/>
    <property type="match status" value="1"/>
</dbReference>
<dbReference type="Pfam" id="PF00550">
    <property type="entry name" value="PP-binding"/>
    <property type="match status" value="1"/>
</dbReference>
<comment type="caution">
    <text evidence="4">The sequence shown here is derived from an EMBL/GenBank/DDBJ whole genome shotgun (WGS) entry which is preliminary data.</text>
</comment>
<evidence type="ECO:0000259" key="3">
    <source>
        <dbReference type="PROSITE" id="PS50075"/>
    </source>
</evidence>
<dbReference type="RefSeq" id="WP_203797252.1">
    <property type="nucleotide sequence ID" value="NZ_BAAAQE010000027.1"/>
</dbReference>
<dbReference type="InterPro" id="IPR020806">
    <property type="entry name" value="PKS_PP-bd"/>
</dbReference>
<name>A0ABQ3XBZ8_9ACTN</name>
<evidence type="ECO:0000256" key="2">
    <source>
        <dbReference type="ARBA" id="ARBA00022553"/>
    </source>
</evidence>
<dbReference type="EMBL" id="BOMG01000054">
    <property type="protein sequence ID" value="GID55920.1"/>
    <property type="molecule type" value="Genomic_DNA"/>
</dbReference>
<reference evidence="4 5" key="1">
    <citation type="submission" date="2021-01" db="EMBL/GenBank/DDBJ databases">
        <title>Whole genome shotgun sequence of Actinoplanes couchii NBRC 106145.</title>
        <authorList>
            <person name="Komaki H."/>
            <person name="Tamura T."/>
        </authorList>
    </citation>
    <scope>NUCLEOTIDE SEQUENCE [LARGE SCALE GENOMIC DNA]</scope>
    <source>
        <strain evidence="4 5">NBRC 106145</strain>
    </source>
</reference>
<evidence type="ECO:0000313" key="5">
    <source>
        <dbReference type="Proteomes" id="UP000612282"/>
    </source>
</evidence>
<keyword evidence="5" id="KW-1185">Reference proteome</keyword>
<feature type="domain" description="Carrier" evidence="3">
    <location>
        <begin position="1"/>
        <end position="76"/>
    </location>
</feature>
<keyword evidence="1" id="KW-0596">Phosphopantetheine</keyword>
<proteinExistence type="predicted"/>
<dbReference type="Proteomes" id="UP000612282">
    <property type="component" value="Unassembled WGS sequence"/>
</dbReference>
<evidence type="ECO:0000256" key="1">
    <source>
        <dbReference type="ARBA" id="ARBA00022450"/>
    </source>
</evidence>
<dbReference type="PROSITE" id="PS50075">
    <property type="entry name" value="CARRIER"/>
    <property type="match status" value="1"/>
</dbReference>
<dbReference type="SUPFAM" id="SSF47336">
    <property type="entry name" value="ACP-like"/>
    <property type="match status" value="1"/>
</dbReference>
<dbReference type="Gene3D" id="1.10.1200.10">
    <property type="entry name" value="ACP-like"/>
    <property type="match status" value="1"/>
</dbReference>
<gene>
    <name evidence="4" type="ORF">Aco03nite_043240</name>
</gene>
<organism evidence="4 5">
    <name type="scientific">Actinoplanes couchii</name>
    <dbReference type="NCBI Taxonomy" id="403638"/>
    <lineage>
        <taxon>Bacteria</taxon>
        <taxon>Bacillati</taxon>
        <taxon>Actinomycetota</taxon>
        <taxon>Actinomycetes</taxon>
        <taxon>Micromonosporales</taxon>
        <taxon>Micromonosporaceae</taxon>
        <taxon>Actinoplanes</taxon>
    </lineage>
</organism>
<sequence>MSAGAEATVSAAWCAILGVDEAAADQNFFDLGGDSLMAIMFIEKVESGLDIEFPMRTLLMDGEYRSVLAECVELSGRAQD</sequence>